<evidence type="ECO:0000313" key="1">
    <source>
        <dbReference type="EMBL" id="KWZ80181.1"/>
    </source>
</evidence>
<reference evidence="1 2" key="1">
    <citation type="submission" date="2016-01" db="EMBL/GenBank/DDBJ databases">
        <authorList>
            <person name="Oliw E.H."/>
        </authorList>
    </citation>
    <scope>NUCLEOTIDE SEQUENCE [LARGE SCALE GENOMIC DNA]</scope>
    <source>
        <strain evidence="1 2">MJR8628B</strain>
    </source>
</reference>
<dbReference type="AlphaFoldDB" id="A0A133KKW0"/>
<name>A0A133KKW0_BIFBI</name>
<accession>A0A133KKW0</accession>
<proteinExistence type="predicted"/>
<gene>
    <name evidence="1" type="ORF">HMPREF3196_01892</name>
</gene>
<dbReference type="EMBL" id="LRPO01000051">
    <property type="protein sequence ID" value="KWZ80181.1"/>
    <property type="molecule type" value="Genomic_DNA"/>
</dbReference>
<evidence type="ECO:0000313" key="2">
    <source>
        <dbReference type="Proteomes" id="UP000070092"/>
    </source>
</evidence>
<dbReference type="PATRIC" id="fig|1681.53.peg.1847"/>
<protein>
    <submittedName>
        <fullName evidence="1">Uncharacterized protein</fullName>
    </submittedName>
</protein>
<dbReference type="RefSeq" id="WP_138284606.1">
    <property type="nucleotide sequence ID" value="NZ_JADNJO010000001.1"/>
</dbReference>
<sequence>MVLTFIEFDGGSFIRIASSVVGETPCADRSITMRVPVDQTAFADGIRFQFAEPVAVYENNRRVDGKQAVDADGVPLWSVQILILRAGRRSELETVKVPSIVAINIPPTTPIVFDGLTATTWENNGRSGISLSARGIAEA</sequence>
<organism evidence="1 2">
    <name type="scientific">Bifidobacterium bifidum</name>
    <dbReference type="NCBI Taxonomy" id="1681"/>
    <lineage>
        <taxon>Bacteria</taxon>
        <taxon>Bacillati</taxon>
        <taxon>Actinomycetota</taxon>
        <taxon>Actinomycetes</taxon>
        <taxon>Bifidobacteriales</taxon>
        <taxon>Bifidobacteriaceae</taxon>
        <taxon>Bifidobacterium</taxon>
    </lineage>
</organism>
<dbReference type="Proteomes" id="UP000070092">
    <property type="component" value="Unassembled WGS sequence"/>
</dbReference>
<comment type="caution">
    <text evidence="1">The sequence shown here is derived from an EMBL/GenBank/DDBJ whole genome shotgun (WGS) entry which is preliminary data.</text>
</comment>